<name>A0ABT8ZHL5_9SPHN</name>
<dbReference type="Pfam" id="PF14014">
    <property type="entry name" value="DUF4230"/>
    <property type="match status" value="1"/>
</dbReference>
<reference evidence="1" key="1">
    <citation type="submission" date="2023-07" db="EMBL/GenBank/DDBJ databases">
        <title>Bacterial whole genome sequence for Sphingobium sp. HBC34.</title>
        <authorList>
            <person name="Le V."/>
            <person name="Ko S.-R."/>
            <person name="Ahn C.-Y."/>
            <person name="Oh H.-M."/>
        </authorList>
    </citation>
    <scope>NUCLEOTIDE SEQUENCE</scope>
    <source>
        <strain evidence="1">HBC34</strain>
    </source>
</reference>
<dbReference type="Proteomes" id="UP001176471">
    <property type="component" value="Unassembled WGS sequence"/>
</dbReference>
<proteinExistence type="predicted"/>
<keyword evidence="2" id="KW-1185">Reference proteome</keyword>
<gene>
    <name evidence="1" type="ORF">Q4610_01335</name>
</gene>
<dbReference type="InterPro" id="IPR025324">
    <property type="entry name" value="DUF4230"/>
</dbReference>
<evidence type="ECO:0000313" key="1">
    <source>
        <dbReference type="EMBL" id="MDO7833677.1"/>
    </source>
</evidence>
<comment type="caution">
    <text evidence="1">The sequence shown here is derived from an EMBL/GenBank/DDBJ whole genome shotgun (WGS) entry which is preliminary data.</text>
</comment>
<dbReference type="RefSeq" id="WP_304534217.1">
    <property type="nucleotide sequence ID" value="NZ_JAUQOM010000001.1"/>
</dbReference>
<protein>
    <submittedName>
        <fullName evidence="1">Uncharacterized protein</fullName>
    </submittedName>
</protein>
<accession>A0ABT8ZHL5</accession>
<dbReference type="EMBL" id="JAUQOM010000001">
    <property type="protein sequence ID" value="MDO7833677.1"/>
    <property type="molecule type" value="Genomic_DNA"/>
</dbReference>
<evidence type="ECO:0000313" key="2">
    <source>
        <dbReference type="Proteomes" id="UP001176471"/>
    </source>
</evidence>
<organism evidence="1 2">
    <name type="scientific">Sphingobium cyanobacteriorum</name>
    <dbReference type="NCBI Taxonomy" id="3063954"/>
    <lineage>
        <taxon>Bacteria</taxon>
        <taxon>Pseudomonadati</taxon>
        <taxon>Pseudomonadota</taxon>
        <taxon>Alphaproteobacteria</taxon>
        <taxon>Sphingomonadales</taxon>
        <taxon>Sphingomonadaceae</taxon>
        <taxon>Sphingobium</taxon>
    </lineage>
</organism>
<sequence>MTGTQVPIPGLLLACAVTFGVGYWTAPCEMLDEEVHYDGIFRTDTSKVLSTTVESLRQENKLMVFTYKGGARVWAERTRWVILQGRQELYVPAVISYHVDLSRLTMANVSYDEQAKLVRVKLPPLEVGEIAFQPENATTLNGGLLTFDQAEIDDLNRMNCSPSAPMAQI</sequence>